<comment type="caution">
    <text evidence="2">The sequence shown here is derived from an EMBL/GenBank/DDBJ whole genome shotgun (WGS) entry which is preliminary data.</text>
</comment>
<name>A0AAN8V687_9MAGN</name>
<keyword evidence="3" id="KW-1185">Reference proteome</keyword>
<reference evidence="2 3" key="1">
    <citation type="submission" date="2023-12" db="EMBL/GenBank/DDBJ databases">
        <title>A high-quality genome assembly for Dillenia turbinata (Dilleniales).</title>
        <authorList>
            <person name="Chanderbali A."/>
        </authorList>
    </citation>
    <scope>NUCLEOTIDE SEQUENCE [LARGE SCALE GENOMIC DNA]</scope>
    <source>
        <strain evidence="2">LSX21</strain>
        <tissue evidence="2">Leaf</tissue>
    </source>
</reference>
<feature type="compositionally biased region" description="Basic and acidic residues" evidence="1">
    <location>
        <begin position="1"/>
        <end position="11"/>
    </location>
</feature>
<dbReference type="AlphaFoldDB" id="A0AAN8V687"/>
<evidence type="ECO:0000256" key="1">
    <source>
        <dbReference type="SAM" id="MobiDB-lite"/>
    </source>
</evidence>
<dbReference type="Proteomes" id="UP001370490">
    <property type="component" value="Unassembled WGS sequence"/>
</dbReference>
<organism evidence="2 3">
    <name type="scientific">Dillenia turbinata</name>
    <dbReference type="NCBI Taxonomy" id="194707"/>
    <lineage>
        <taxon>Eukaryota</taxon>
        <taxon>Viridiplantae</taxon>
        <taxon>Streptophyta</taxon>
        <taxon>Embryophyta</taxon>
        <taxon>Tracheophyta</taxon>
        <taxon>Spermatophyta</taxon>
        <taxon>Magnoliopsida</taxon>
        <taxon>eudicotyledons</taxon>
        <taxon>Gunneridae</taxon>
        <taxon>Pentapetalae</taxon>
        <taxon>Dilleniales</taxon>
        <taxon>Dilleniaceae</taxon>
        <taxon>Dillenia</taxon>
    </lineage>
</organism>
<accession>A0AAN8V687</accession>
<gene>
    <name evidence="2" type="ORF">RJ641_007388</name>
</gene>
<feature type="region of interest" description="Disordered" evidence="1">
    <location>
        <begin position="1"/>
        <end position="26"/>
    </location>
</feature>
<protein>
    <submittedName>
        <fullName evidence="2">Uncharacterized protein</fullName>
    </submittedName>
</protein>
<evidence type="ECO:0000313" key="3">
    <source>
        <dbReference type="Proteomes" id="UP001370490"/>
    </source>
</evidence>
<sequence length="169" mass="18129">MHEAGNVDNRLRNPAGDEIVGDVEDGESTEFADIGGKFAGEFVTDKVENAEKGKSGYAGRYFAGDSFPVCYDDAGETLEFANGRRDRAGHEPGSTGLFENRVFGLAAEVDVSNLTSIGIATDSVPALAAIDTFPRVEDAQVWLNQICPKCQQCCPVRRWAALHNGTNGQ</sequence>
<dbReference type="EMBL" id="JBAMMX010000015">
    <property type="protein sequence ID" value="KAK6925669.1"/>
    <property type="molecule type" value="Genomic_DNA"/>
</dbReference>
<proteinExistence type="predicted"/>
<evidence type="ECO:0000313" key="2">
    <source>
        <dbReference type="EMBL" id="KAK6925669.1"/>
    </source>
</evidence>